<dbReference type="EMBL" id="FQXI01000006">
    <property type="protein sequence ID" value="SHH32126.1"/>
    <property type="molecule type" value="Genomic_DNA"/>
</dbReference>
<protein>
    <submittedName>
        <fullName evidence="1">Uncharacterized protein</fullName>
    </submittedName>
</protein>
<evidence type="ECO:0000313" key="1">
    <source>
        <dbReference type="EMBL" id="SHH32126.1"/>
    </source>
</evidence>
<dbReference type="OrthoDB" id="2326288at2"/>
<proteinExistence type="predicted"/>
<gene>
    <name evidence="1" type="ORF">SAMN02745245_01075</name>
</gene>
<dbReference type="Proteomes" id="UP000184032">
    <property type="component" value="Unassembled WGS sequence"/>
</dbReference>
<dbReference type="AlphaFoldDB" id="A0A1M5S0W9"/>
<keyword evidence="2" id="KW-1185">Reference proteome</keyword>
<name>A0A1M5S0W9_9FIRM</name>
<organism evidence="1 2">
    <name type="scientific">Anaerosphaera aminiphila DSM 21120</name>
    <dbReference type="NCBI Taxonomy" id="1120995"/>
    <lineage>
        <taxon>Bacteria</taxon>
        <taxon>Bacillati</taxon>
        <taxon>Bacillota</taxon>
        <taxon>Tissierellia</taxon>
        <taxon>Tissierellales</taxon>
        <taxon>Peptoniphilaceae</taxon>
        <taxon>Anaerosphaera</taxon>
    </lineage>
</organism>
<dbReference type="RefSeq" id="WP_073184468.1">
    <property type="nucleotide sequence ID" value="NZ_FQXI01000006.1"/>
</dbReference>
<accession>A0A1M5S0W9</accession>
<reference evidence="1 2" key="1">
    <citation type="submission" date="2016-11" db="EMBL/GenBank/DDBJ databases">
        <authorList>
            <person name="Jaros S."/>
            <person name="Januszkiewicz K."/>
            <person name="Wedrychowicz H."/>
        </authorList>
    </citation>
    <scope>NUCLEOTIDE SEQUENCE [LARGE SCALE GENOMIC DNA]</scope>
    <source>
        <strain evidence="1 2">DSM 21120</strain>
    </source>
</reference>
<sequence>MEKIFRMITYSFGTTRPRLDTGGILIPSGIEVKAKLNMETGEIKLFIDESDLEKLKKEEQ</sequence>
<evidence type="ECO:0000313" key="2">
    <source>
        <dbReference type="Proteomes" id="UP000184032"/>
    </source>
</evidence>